<dbReference type="AlphaFoldDB" id="A0A7G1IMF8"/>
<keyword evidence="4" id="KW-1185">Reference proteome</keyword>
<evidence type="ECO:0000259" key="2">
    <source>
        <dbReference type="Pfam" id="PF00934"/>
    </source>
</evidence>
<dbReference type="Pfam" id="PF00934">
    <property type="entry name" value="PE"/>
    <property type="match status" value="1"/>
</dbReference>
<dbReference type="SUPFAM" id="SSF140459">
    <property type="entry name" value="PE/PPE dimer-like"/>
    <property type="match status" value="1"/>
</dbReference>
<evidence type="ECO:0000313" key="3">
    <source>
        <dbReference type="EMBL" id="BCI92070.1"/>
    </source>
</evidence>
<name>A0A7G1IMF8_MYCKA</name>
<reference evidence="3 4" key="1">
    <citation type="submission" date="2020-07" db="EMBL/GenBank/DDBJ databases">
        <title>Mycobacterium kansasii (former subtype) with zoonotic potential isolated from diseased indoor pet cat, Japan.</title>
        <authorList>
            <person name="Fukano H."/>
            <person name="Terazono T."/>
            <person name="Hoshino Y."/>
        </authorList>
    </citation>
    <scope>NUCLEOTIDE SEQUENCE [LARGE SCALE GENOMIC DNA]</scope>
    <source>
        <strain evidence="3 4">Kuro-I</strain>
    </source>
</reference>
<dbReference type="InterPro" id="IPR038332">
    <property type="entry name" value="PPE_sf"/>
</dbReference>
<organism evidence="3 4">
    <name type="scientific">Mycobacterium kansasii</name>
    <dbReference type="NCBI Taxonomy" id="1768"/>
    <lineage>
        <taxon>Bacteria</taxon>
        <taxon>Bacillati</taxon>
        <taxon>Actinomycetota</taxon>
        <taxon>Actinomycetes</taxon>
        <taxon>Mycobacteriales</taxon>
        <taxon>Mycobacteriaceae</taxon>
        <taxon>Mycobacterium</taxon>
    </lineage>
</organism>
<sequence>MSYVLTQPPAMAAAATELAGIGTAISEAAASVAGPTTTIATAAADEVSAAIAQLFGAFGQEYQAINAQLGALYNQFTQNLAAAANAYFGDEAISAATLVKGATTGLFTPTSPGGTAGFRPEHRDCHERHRIADTLDPVRRRHHESIPAARHGREPVEHH</sequence>
<evidence type="ECO:0000313" key="4">
    <source>
        <dbReference type="Proteomes" id="UP000516380"/>
    </source>
</evidence>
<dbReference type="Proteomes" id="UP000516380">
    <property type="component" value="Chromosome"/>
</dbReference>
<proteinExistence type="predicted"/>
<feature type="region of interest" description="Disordered" evidence="1">
    <location>
        <begin position="136"/>
        <end position="159"/>
    </location>
</feature>
<accession>A0A7G1IMF8</accession>
<evidence type="ECO:0000256" key="1">
    <source>
        <dbReference type="SAM" id="MobiDB-lite"/>
    </source>
</evidence>
<protein>
    <recommendedName>
        <fullName evidence="2">PE domain-containing protein</fullName>
    </recommendedName>
</protein>
<dbReference type="EMBL" id="AP023343">
    <property type="protein sequence ID" value="BCI92070.1"/>
    <property type="molecule type" value="Genomic_DNA"/>
</dbReference>
<dbReference type="InterPro" id="IPR000084">
    <property type="entry name" value="PE-PGRS_N"/>
</dbReference>
<feature type="domain" description="PE" evidence="2">
    <location>
        <begin position="4"/>
        <end position="92"/>
    </location>
</feature>
<gene>
    <name evidence="3" type="ORF">NIIDMKKI_72760</name>
</gene>
<dbReference type="Gene3D" id="1.10.287.850">
    <property type="entry name" value="HP0062-like domain"/>
    <property type="match status" value="1"/>
</dbReference>